<name>A0A0B7BQZ8_9EUPU</name>
<dbReference type="EMBL" id="HACG01048432">
    <property type="protein sequence ID" value="CEK95297.1"/>
    <property type="molecule type" value="Transcribed_RNA"/>
</dbReference>
<organism evidence="1">
    <name type="scientific">Arion vulgaris</name>
    <dbReference type="NCBI Taxonomy" id="1028688"/>
    <lineage>
        <taxon>Eukaryota</taxon>
        <taxon>Metazoa</taxon>
        <taxon>Spiralia</taxon>
        <taxon>Lophotrochozoa</taxon>
        <taxon>Mollusca</taxon>
        <taxon>Gastropoda</taxon>
        <taxon>Heterobranchia</taxon>
        <taxon>Euthyneura</taxon>
        <taxon>Panpulmonata</taxon>
        <taxon>Eupulmonata</taxon>
        <taxon>Stylommatophora</taxon>
        <taxon>Helicina</taxon>
        <taxon>Arionoidea</taxon>
        <taxon>Arionidae</taxon>
        <taxon>Arion</taxon>
    </lineage>
</organism>
<dbReference type="SUPFAM" id="SSF50814">
    <property type="entry name" value="Lipocalins"/>
    <property type="match status" value="1"/>
</dbReference>
<accession>A0A0B7BQZ8</accession>
<dbReference type="Gene3D" id="2.40.128.20">
    <property type="match status" value="1"/>
</dbReference>
<dbReference type="CDD" id="cd00742">
    <property type="entry name" value="FABP"/>
    <property type="match status" value="1"/>
</dbReference>
<dbReference type="GO" id="GO:0008289">
    <property type="term" value="F:lipid binding"/>
    <property type="evidence" value="ECO:0007669"/>
    <property type="project" value="UniProtKB-KW"/>
</dbReference>
<evidence type="ECO:0000313" key="1">
    <source>
        <dbReference type="EMBL" id="CEK95297.1"/>
    </source>
</evidence>
<reference evidence="1" key="1">
    <citation type="submission" date="2014-12" db="EMBL/GenBank/DDBJ databases">
        <title>Insight into the proteome of Arion vulgaris.</title>
        <authorList>
            <person name="Aradska J."/>
            <person name="Bulat T."/>
            <person name="Smidak R."/>
            <person name="Sarate P."/>
            <person name="Gangsoo J."/>
            <person name="Sialana F."/>
            <person name="Bilban M."/>
            <person name="Lubec G."/>
        </authorList>
    </citation>
    <scope>NUCLEOTIDE SEQUENCE</scope>
    <source>
        <tissue evidence="1">Skin</tissue>
    </source>
</reference>
<gene>
    <name evidence="1" type="primary">ORF206339</name>
    <name evidence="2" type="synonym">ORF206342</name>
</gene>
<dbReference type="EMBL" id="HACG01048433">
    <property type="protein sequence ID" value="CEK95298.1"/>
    <property type="molecule type" value="Transcribed_RNA"/>
</dbReference>
<evidence type="ECO:0008006" key="3">
    <source>
        <dbReference type="Google" id="ProtNLM"/>
    </source>
</evidence>
<proteinExistence type="predicted"/>
<evidence type="ECO:0000313" key="2">
    <source>
        <dbReference type="EMBL" id="CEK95298.1"/>
    </source>
</evidence>
<dbReference type="AlphaFoldDB" id="A0A0B7BQZ8"/>
<protein>
    <recommendedName>
        <fullName evidence="3">Cytosolic fatty-acid binding proteins domain-containing protein</fullName>
    </recommendedName>
</protein>
<dbReference type="InterPro" id="IPR012674">
    <property type="entry name" value="Calycin"/>
</dbReference>
<sequence>MDNFYGSWKVQLDKTVGVAEVGKLFGWTEEKQQQISSLDYTLLIEASGDKTRCFLDYGAISLEFFFKLGEPFDYTGADGTQAKCTVVLDGGRLVESYVSDAGPKWQTERALNGSTMTATTTFEGADVKCIQVLVKV</sequence>